<dbReference type="PROSITE" id="PS00630">
    <property type="entry name" value="IMP_2"/>
    <property type="match status" value="1"/>
</dbReference>
<dbReference type="SUPFAM" id="SSF56655">
    <property type="entry name" value="Carbohydrate phosphatase"/>
    <property type="match status" value="1"/>
</dbReference>
<evidence type="ECO:0000256" key="8">
    <source>
        <dbReference type="RuleBase" id="RU364068"/>
    </source>
</evidence>
<dbReference type="PANTHER" id="PTHR20854:SF4">
    <property type="entry name" value="INOSITOL-1-MONOPHOSPHATASE-RELATED"/>
    <property type="match status" value="1"/>
</dbReference>
<dbReference type="InterPro" id="IPR020583">
    <property type="entry name" value="Inositol_monoP_metal-BS"/>
</dbReference>
<comment type="similarity">
    <text evidence="3 8">Belongs to the inositol monophosphatase superfamily.</text>
</comment>
<comment type="caution">
    <text evidence="9">The sequence shown here is derived from an EMBL/GenBank/DDBJ whole genome shotgun (WGS) entry which is preliminary data.</text>
</comment>
<dbReference type="PROSITE" id="PS00629">
    <property type="entry name" value="IMP_1"/>
    <property type="match status" value="1"/>
</dbReference>
<evidence type="ECO:0000256" key="5">
    <source>
        <dbReference type="ARBA" id="ARBA00022801"/>
    </source>
</evidence>
<accession>A0A0F0CUT4</accession>
<evidence type="ECO:0000256" key="7">
    <source>
        <dbReference type="PIRSR" id="PIRSR600760-2"/>
    </source>
</evidence>
<dbReference type="GO" id="GO:0007165">
    <property type="term" value="P:signal transduction"/>
    <property type="evidence" value="ECO:0007669"/>
    <property type="project" value="TreeGrafter"/>
</dbReference>
<protein>
    <recommendedName>
        <fullName evidence="8">Inositol-1-monophosphatase</fullName>
        <ecNumber evidence="8">3.1.3.25</ecNumber>
    </recommendedName>
</protein>
<evidence type="ECO:0000313" key="9">
    <source>
        <dbReference type="EMBL" id="KJJ85170.1"/>
    </source>
</evidence>
<comment type="catalytic activity">
    <reaction evidence="1 8">
        <text>a myo-inositol phosphate + H2O = myo-inositol + phosphate</text>
        <dbReference type="Rhea" id="RHEA:24056"/>
        <dbReference type="ChEBI" id="CHEBI:15377"/>
        <dbReference type="ChEBI" id="CHEBI:17268"/>
        <dbReference type="ChEBI" id="CHEBI:43474"/>
        <dbReference type="ChEBI" id="CHEBI:84139"/>
        <dbReference type="EC" id="3.1.3.25"/>
    </reaction>
</comment>
<sequence length="267" mass="29103">MNELFKIKKIASIAAKEAGSYAIEKLGHITEIIRKRGHNDLVTDVDKSCENIVIKHIKNNFPNHSILAEESGKSTGKENFTWVIDPIDGTTNYAHGFPFFCTSIGILYDGNQVAGVVYDPNRKELFSAIKGNGAFLNSKKINVSSISDIKNSLLATGFAYDATKAKKGLDDFAVLLTSAQAVRRAGAAAIDLCYVACGRFDGFWEIGLAPWDTAAASLILEEAGGKITILNGKKFDIFDKEILATNGKIHNQMTVILKKTRADENNN</sequence>
<dbReference type="InterPro" id="IPR020550">
    <property type="entry name" value="Inositol_monophosphatase_CS"/>
</dbReference>
<reference evidence="9 10" key="1">
    <citation type="submission" date="2015-02" db="EMBL/GenBank/DDBJ databases">
        <title>Single-cell genomics of uncultivated deep-branching MTB reveals a conserved set of magnetosome genes.</title>
        <authorList>
            <person name="Kolinko S."/>
            <person name="Richter M."/>
            <person name="Glockner F.O."/>
            <person name="Brachmann A."/>
            <person name="Schuler D."/>
        </authorList>
    </citation>
    <scope>NUCLEOTIDE SEQUENCE [LARGE SCALE GENOMIC DNA]</scope>
    <source>
        <strain evidence="9">SKK-01</strain>
    </source>
</reference>
<dbReference type="PRINTS" id="PR00377">
    <property type="entry name" value="IMPHPHTASES"/>
</dbReference>
<dbReference type="GO" id="GO:0006020">
    <property type="term" value="P:inositol metabolic process"/>
    <property type="evidence" value="ECO:0007669"/>
    <property type="project" value="TreeGrafter"/>
</dbReference>
<dbReference type="InterPro" id="IPR000760">
    <property type="entry name" value="Inositol_monophosphatase-like"/>
</dbReference>
<comment type="cofactor">
    <cofactor evidence="2 7 8">
        <name>Mg(2+)</name>
        <dbReference type="ChEBI" id="CHEBI:18420"/>
    </cofactor>
</comment>
<dbReference type="FunFam" id="3.40.190.80:FF:000002">
    <property type="entry name" value="Inositol-1-monophosphatase"/>
    <property type="match status" value="1"/>
</dbReference>
<dbReference type="Gene3D" id="3.40.190.80">
    <property type="match status" value="1"/>
</dbReference>
<dbReference type="FunFam" id="3.30.540.10:FF:000003">
    <property type="entry name" value="Inositol-1-monophosphatase"/>
    <property type="match status" value="1"/>
</dbReference>
<name>A0A0F0CUT4_9BACT</name>
<evidence type="ECO:0000313" key="10">
    <source>
        <dbReference type="Proteomes" id="UP000033428"/>
    </source>
</evidence>
<dbReference type="Pfam" id="PF00459">
    <property type="entry name" value="Inositol_P"/>
    <property type="match status" value="1"/>
</dbReference>
<feature type="binding site" evidence="7">
    <location>
        <position position="69"/>
    </location>
    <ligand>
        <name>Mg(2+)</name>
        <dbReference type="ChEBI" id="CHEBI:18420"/>
        <label>1</label>
        <note>catalytic</note>
    </ligand>
</feature>
<dbReference type="EMBL" id="JYNY01000209">
    <property type="protein sequence ID" value="KJJ85170.1"/>
    <property type="molecule type" value="Genomic_DNA"/>
</dbReference>
<organism evidence="9 10">
    <name type="scientific">Candidatus Omnitrophus magneticus</name>
    <dbReference type="NCBI Taxonomy" id="1609969"/>
    <lineage>
        <taxon>Bacteria</taxon>
        <taxon>Pseudomonadati</taxon>
        <taxon>Candidatus Omnitrophota</taxon>
        <taxon>Candidatus Omnitrophus</taxon>
    </lineage>
</organism>
<dbReference type="InterPro" id="IPR033942">
    <property type="entry name" value="IMPase"/>
</dbReference>
<evidence type="ECO:0000256" key="3">
    <source>
        <dbReference type="ARBA" id="ARBA00009759"/>
    </source>
</evidence>
<keyword evidence="6 7" id="KW-0460">Magnesium</keyword>
<gene>
    <name evidence="9" type="ORF">OMAG_000961</name>
</gene>
<keyword evidence="10" id="KW-1185">Reference proteome</keyword>
<proteinExistence type="inferred from homology"/>
<dbReference type="AlphaFoldDB" id="A0A0F0CUT4"/>
<dbReference type="GO" id="GO:0008934">
    <property type="term" value="F:inositol monophosphate 1-phosphatase activity"/>
    <property type="evidence" value="ECO:0007669"/>
    <property type="project" value="InterPro"/>
</dbReference>
<evidence type="ECO:0000256" key="1">
    <source>
        <dbReference type="ARBA" id="ARBA00001033"/>
    </source>
</evidence>
<dbReference type="Proteomes" id="UP000033428">
    <property type="component" value="Unassembled WGS sequence"/>
</dbReference>
<evidence type="ECO:0000256" key="6">
    <source>
        <dbReference type="ARBA" id="ARBA00022842"/>
    </source>
</evidence>
<feature type="binding site" evidence="7">
    <location>
        <position position="85"/>
    </location>
    <ligand>
        <name>Mg(2+)</name>
        <dbReference type="ChEBI" id="CHEBI:18420"/>
        <label>1</label>
        <note>catalytic</note>
    </ligand>
</feature>
<dbReference type="GO" id="GO:0046854">
    <property type="term" value="P:phosphatidylinositol phosphate biosynthetic process"/>
    <property type="evidence" value="ECO:0007669"/>
    <property type="project" value="InterPro"/>
</dbReference>
<feature type="binding site" evidence="7">
    <location>
        <position position="87"/>
    </location>
    <ligand>
        <name>Mg(2+)</name>
        <dbReference type="ChEBI" id="CHEBI:18420"/>
        <label>1</label>
        <note>catalytic</note>
    </ligand>
</feature>
<keyword evidence="5 8" id="KW-0378">Hydrolase</keyword>
<evidence type="ECO:0000256" key="4">
    <source>
        <dbReference type="ARBA" id="ARBA00022723"/>
    </source>
</evidence>
<keyword evidence="4 7" id="KW-0479">Metal-binding</keyword>
<dbReference type="Gene3D" id="3.30.540.10">
    <property type="entry name" value="Fructose-1,6-Bisphosphatase, subunit A, domain 1"/>
    <property type="match status" value="1"/>
</dbReference>
<dbReference type="EC" id="3.1.3.25" evidence="8"/>
<feature type="binding site" evidence="7">
    <location>
        <position position="88"/>
    </location>
    <ligand>
        <name>Mg(2+)</name>
        <dbReference type="ChEBI" id="CHEBI:18420"/>
        <label>1</label>
        <note>catalytic</note>
    </ligand>
</feature>
<feature type="binding site" evidence="7">
    <location>
        <position position="212"/>
    </location>
    <ligand>
        <name>Mg(2+)</name>
        <dbReference type="ChEBI" id="CHEBI:18420"/>
        <label>1</label>
        <note>catalytic</note>
    </ligand>
</feature>
<dbReference type="PANTHER" id="PTHR20854">
    <property type="entry name" value="INOSITOL MONOPHOSPHATASE"/>
    <property type="match status" value="1"/>
</dbReference>
<evidence type="ECO:0000256" key="2">
    <source>
        <dbReference type="ARBA" id="ARBA00001946"/>
    </source>
</evidence>
<dbReference type="CDD" id="cd01639">
    <property type="entry name" value="IMPase"/>
    <property type="match status" value="1"/>
</dbReference>
<dbReference type="GO" id="GO:0046872">
    <property type="term" value="F:metal ion binding"/>
    <property type="evidence" value="ECO:0007669"/>
    <property type="project" value="UniProtKB-KW"/>
</dbReference>
<dbReference type="PATRIC" id="fig|1609969.3.peg.1032"/>